<dbReference type="EMBL" id="JEMX01000046">
    <property type="protein sequence ID" value="EXI79779.1"/>
    <property type="molecule type" value="Genomic_DNA"/>
</dbReference>
<gene>
    <name evidence="3" type="ORF">AW10_02264</name>
</gene>
<evidence type="ECO:0000313" key="3">
    <source>
        <dbReference type="EMBL" id="EXI79779.1"/>
    </source>
</evidence>
<accession>A0A011QLN0</accession>
<protein>
    <recommendedName>
        <fullName evidence="2">TIR domain-containing protein</fullName>
    </recommendedName>
</protein>
<feature type="compositionally biased region" description="Basic residues" evidence="1">
    <location>
        <begin position="293"/>
        <end position="303"/>
    </location>
</feature>
<proteinExistence type="predicted"/>
<dbReference type="GO" id="GO:0007165">
    <property type="term" value="P:signal transduction"/>
    <property type="evidence" value="ECO:0007669"/>
    <property type="project" value="InterPro"/>
</dbReference>
<evidence type="ECO:0000256" key="1">
    <source>
        <dbReference type="SAM" id="MobiDB-lite"/>
    </source>
</evidence>
<dbReference type="Proteomes" id="UP000021816">
    <property type="component" value="Unassembled WGS sequence"/>
</dbReference>
<dbReference type="Gene3D" id="1.25.40.10">
    <property type="entry name" value="Tetratricopeptide repeat domain"/>
    <property type="match status" value="1"/>
</dbReference>
<dbReference type="STRING" id="1454003.AW10_02264"/>
<feature type="domain" description="TIR" evidence="2">
    <location>
        <begin position="4"/>
        <end position="92"/>
    </location>
</feature>
<evidence type="ECO:0000259" key="2">
    <source>
        <dbReference type="Pfam" id="PF13676"/>
    </source>
</evidence>
<dbReference type="InterPro" id="IPR035897">
    <property type="entry name" value="Toll_tir_struct_dom_sf"/>
</dbReference>
<dbReference type="AlphaFoldDB" id="A0A011QLN0"/>
<dbReference type="InterPro" id="IPR000157">
    <property type="entry name" value="TIR_dom"/>
</dbReference>
<dbReference type="PATRIC" id="fig|1454003.3.peg.2309"/>
<dbReference type="Pfam" id="PF13676">
    <property type="entry name" value="TIR_2"/>
    <property type="match status" value="1"/>
</dbReference>
<dbReference type="SUPFAM" id="SSF52200">
    <property type="entry name" value="Toll/Interleukin receptor TIR domain"/>
    <property type="match status" value="1"/>
</dbReference>
<reference evidence="3 4" key="1">
    <citation type="submission" date="2014-02" db="EMBL/GenBank/DDBJ databases">
        <title>Expanding our view of genomic diversity in Candidatus Accumulibacter clades.</title>
        <authorList>
            <person name="Skennerton C.T."/>
            <person name="Barr J.J."/>
            <person name="Slater F.R."/>
            <person name="Bond P.L."/>
            <person name="Tyson G.W."/>
        </authorList>
    </citation>
    <scope>NUCLEOTIDE SEQUENCE [LARGE SCALE GENOMIC DNA]</scope>
    <source>
        <strain evidence="4">BA-92</strain>
    </source>
</reference>
<comment type="caution">
    <text evidence="3">The sequence shown here is derived from an EMBL/GenBank/DDBJ whole genome shotgun (WGS) entry which is preliminary data.</text>
</comment>
<feature type="region of interest" description="Disordered" evidence="1">
    <location>
        <begin position="275"/>
        <end position="322"/>
    </location>
</feature>
<dbReference type="InterPro" id="IPR011990">
    <property type="entry name" value="TPR-like_helical_dom_sf"/>
</dbReference>
<evidence type="ECO:0000313" key="4">
    <source>
        <dbReference type="Proteomes" id="UP000021816"/>
    </source>
</evidence>
<dbReference type="Gene3D" id="3.40.50.10140">
    <property type="entry name" value="Toll/interleukin-1 receptor homology (TIR) domain"/>
    <property type="match status" value="1"/>
</dbReference>
<organism evidence="3 4">
    <name type="scientific">Candidatus Accumulibacter appositus</name>
    <dbReference type="NCBI Taxonomy" id="1454003"/>
    <lineage>
        <taxon>Bacteria</taxon>
        <taxon>Pseudomonadati</taxon>
        <taxon>Pseudomonadota</taxon>
        <taxon>Betaproteobacteria</taxon>
        <taxon>Candidatus Accumulibacter</taxon>
    </lineage>
</organism>
<sequence length="322" mass="36137">MKPIFISYSSQHRDLTRALVGVIEAQYGAGSVWWDHELESRASYAEQIRAALEEARVVVVLWTAGAMISDYVYAEAVGAQAQGKLVNVRPADMRFSDIPEPFNIHHIDDAEDHARILATIAKVMTGEPIPTRVPLHELYFRQHGHRLIDAKQRQLARDPREIAPTELGLHEEALAASQEAVDFYRRLAQDRPDAFLPELAGSISVTWDVLTALDRQTEAAPAAHEALEILAPFVERYPETLGSLARAIGAIQRRRATSARLRTARARCASARWGRNGRRRPCDRGAQAVDRRHPGRNQRHRRAQIQGASFTPVARCDSRSQR</sequence>
<name>A0A011QLN0_9PROT</name>